<dbReference type="Pfam" id="PF13472">
    <property type="entry name" value="Lipase_GDSL_2"/>
    <property type="match status" value="1"/>
</dbReference>
<dbReference type="InterPro" id="IPR013830">
    <property type="entry name" value="SGNH_hydro"/>
</dbReference>
<gene>
    <name evidence="3" type="ORF">SGA01_55630</name>
</gene>
<dbReference type="OrthoDB" id="1828825at2"/>
<dbReference type="Gene3D" id="3.40.50.1110">
    <property type="entry name" value="SGNH hydrolase"/>
    <property type="match status" value="1"/>
</dbReference>
<dbReference type="PANTHER" id="PTHR43784">
    <property type="entry name" value="GDSL-LIKE LIPASE/ACYLHYDROLASE, PUTATIVE (AFU_ORTHOLOGUE AFUA_2G00820)-RELATED"/>
    <property type="match status" value="1"/>
</dbReference>
<name>A0A4Y3RSC6_9ACTN</name>
<dbReference type="EMBL" id="BJMN01000038">
    <property type="protein sequence ID" value="GEB59958.1"/>
    <property type="molecule type" value="Genomic_DNA"/>
</dbReference>
<dbReference type="AlphaFoldDB" id="A0A4Y3RSC6"/>
<dbReference type="InterPro" id="IPR036514">
    <property type="entry name" value="SGNH_hydro_sf"/>
</dbReference>
<comment type="caution">
    <text evidence="3">The sequence shown here is derived from an EMBL/GenBank/DDBJ whole genome shotgun (WGS) entry which is preliminary data.</text>
</comment>
<dbReference type="CDD" id="cd01830">
    <property type="entry name" value="XynE_like"/>
    <property type="match status" value="1"/>
</dbReference>
<evidence type="ECO:0000313" key="4">
    <source>
        <dbReference type="Proteomes" id="UP000315226"/>
    </source>
</evidence>
<feature type="signal peptide" evidence="1">
    <location>
        <begin position="1"/>
        <end position="28"/>
    </location>
</feature>
<feature type="domain" description="SGNH hydrolase-type esterase" evidence="2">
    <location>
        <begin position="216"/>
        <end position="409"/>
    </location>
</feature>
<dbReference type="GO" id="GO:0016787">
    <property type="term" value="F:hydrolase activity"/>
    <property type="evidence" value="ECO:0007669"/>
    <property type="project" value="UniProtKB-KW"/>
</dbReference>
<evidence type="ECO:0000259" key="2">
    <source>
        <dbReference type="Pfam" id="PF13472"/>
    </source>
</evidence>
<keyword evidence="1" id="KW-0732">Signal</keyword>
<reference evidence="3 4" key="1">
    <citation type="submission" date="2019-06" db="EMBL/GenBank/DDBJ databases">
        <title>Whole genome shotgun sequence of Streptomyces gardneri NBRC 12865.</title>
        <authorList>
            <person name="Hosoyama A."/>
            <person name="Uohara A."/>
            <person name="Ohji S."/>
            <person name="Ichikawa N."/>
        </authorList>
    </citation>
    <scope>NUCLEOTIDE SEQUENCE [LARGE SCALE GENOMIC DNA]</scope>
    <source>
        <strain evidence="3 4">NBRC 12865</strain>
    </source>
</reference>
<protein>
    <submittedName>
        <fullName evidence="3">SGNH hydrolase</fullName>
    </submittedName>
</protein>
<dbReference type="Proteomes" id="UP000315226">
    <property type="component" value="Unassembled WGS sequence"/>
</dbReference>
<evidence type="ECO:0000313" key="3">
    <source>
        <dbReference type="EMBL" id="GEB59958.1"/>
    </source>
</evidence>
<dbReference type="RefSeq" id="WP_141299410.1">
    <property type="nucleotide sequence ID" value="NZ_BJMN01000038.1"/>
</dbReference>
<keyword evidence="4" id="KW-1185">Reference proteome</keyword>
<accession>A0A4Y3RSC6</accession>
<evidence type="ECO:0000256" key="1">
    <source>
        <dbReference type="SAM" id="SignalP"/>
    </source>
</evidence>
<organism evidence="3 4">
    <name type="scientific">Streptomyces gardneri</name>
    <dbReference type="NCBI Taxonomy" id="66892"/>
    <lineage>
        <taxon>Bacteria</taxon>
        <taxon>Bacillati</taxon>
        <taxon>Actinomycetota</taxon>
        <taxon>Actinomycetes</taxon>
        <taxon>Kitasatosporales</taxon>
        <taxon>Streptomycetaceae</taxon>
        <taxon>Streptomyces</taxon>
    </lineage>
</organism>
<feature type="chain" id="PRO_5021418059" evidence="1">
    <location>
        <begin position="29"/>
        <end position="419"/>
    </location>
</feature>
<dbReference type="PANTHER" id="PTHR43784:SF2">
    <property type="entry name" value="GDSL-LIKE LIPASE_ACYLHYDROLASE, PUTATIVE (AFU_ORTHOLOGUE AFUA_2G00820)-RELATED"/>
    <property type="match status" value="1"/>
</dbReference>
<dbReference type="InterPro" id="IPR053140">
    <property type="entry name" value="GDSL_Rv0518-like"/>
</dbReference>
<dbReference type="SUPFAM" id="SSF52266">
    <property type="entry name" value="SGNH hydrolase"/>
    <property type="match status" value="1"/>
</dbReference>
<proteinExistence type="predicted"/>
<sequence length="419" mass="44101">MHTTNTLRRAAIAVLTAATLGLAPTALADTGHQGSSWRAAWAASPQAPTAPFTPNWSQQGFENQTVRQVVRVTTGGTRARIELTNRYGSTPLRITGATVARTAEGGAVRPGSVRQLRFDGRASVTIPAGGTLRSDAANLPVEAFGSLTVTLYLAEKTGPATFHHFSSATSYRADGDHRGDLTGTAFRETSASWYFLSGVEVTGGRDSARRNGVVTFGDSITDGVGSTVDANGRYPDELAERLAEAGRPRAVVNHGIAGNQVVNDTTWAGEKALTRFRQDVLAEPGVRTVIVLEGINDIGGSTATFPAPPTPDVSAARLIAGHRTLIREAHAKGLKIVGATLTPIKGSFYDSPANEAKREAVNDWIRTSGAYDAVVDFDRAVADPADPDRILPAYDSGDGLHPNDAGYEAMAGAVDLNEL</sequence>
<keyword evidence="3" id="KW-0378">Hydrolase</keyword>